<keyword evidence="2 5" id="KW-0812">Transmembrane</keyword>
<evidence type="ECO:0008006" key="8">
    <source>
        <dbReference type="Google" id="ProtNLM"/>
    </source>
</evidence>
<keyword evidence="3 5" id="KW-1133">Transmembrane helix</keyword>
<name>A0A9D3MDJ9_ANGAN</name>
<dbReference type="EMBL" id="JAFIRN010000007">
    <property type="protein sequence ID" value="KAG5846141.1"/>
    <property type="molecule type" value="Genomic_DNA"/>
</dbReference>
<reference evidence="6" key="1">
    <citation type="submission" date="2021-01" db="EMBL/GenBank/DDBJ databases">
        <title>A chromosome-scale assembly of European eel, Anguilla anguilla.</title>
        <authorList>
            <person name="Henkel C."/>
            <person name="Jong-Raadsen S.A."/>
            <person name="Dufour S."/>
            <person name="Weltzien F.-A."/>
            <person name="Palstra A.P."/>
            <person name="Pelster B."/>
            <person name="Spaink H.P."/>
            <person name="Van Den Thillart G.E."/>
            <person name="Jansen H."/>
            <person name="Zahm M."/>
            <person name="Klopp C."/>
            <person name="Cedric C."/>
            <person name="Louis A."/>
            <person name="Berthelot C."/>
            <person name="Parey E."/>
            <person name="Roest Crollius H."/>
            <person name="Montfort J."/>
            <person name="Robinson-Rechavi M."/>
            <person name="Bucao C."/>
            <person name="Bouchez O."/>
            <person name="Gislard M."/>
            <person name="Lluch J."/>
            <person name="Milhes M."/>
            <person name="Lampietro C."/>
            <person name="Lopez Roques C."/>
            <person name="Donnadieu C."/>
            <person name="Braasch I."/>
            <person name="Desvignes T."/>
            <person name="Postlethwait J."/>
            <person name="Bobe J."/>
            <person name="Guiguen Y."/>
            <person name="Dirks R."/>
        </authorList>
    </citation>
    <scope>NUCLEOTIDE SEQUENCE</scope>
    <source>
        <strain evidence="6">Tag_6206</strain>
        <tissue evidence="6">Liver</tissue>
    </source>
</reference>
<evidence type="ECO:0000256" key="3">
    <source>
        <dbReference type="ARBA" id="ARBA00022989"/>
    </source>
</evidence>
<keyword evidence="7" id="KW-1185">Reference proteome</keyword>
<feature type="transmembrane region" description="Helical" evidence="5">
    <location>
        <begin position="12"/>
        <end position="37"/>
    </location>
</feature>
<dbReference type="GO" id="GO:0016020">
    <property type="term" value="C:membrane"/>
    <property type="evidence" value="ECO:0007669"/>
    <property type="project" value="UniProtKB-SubCell"/>
</dbReference>
<feature type="transmembrane region" description="Helical" evidence="5">
    <location>
        <begin position="43"/>
        <end position="69"/>
    </location>
</feature>
<dbReference type="AlphaFoldDB" id="A0A9D3MDJ9"/>
<dbReference type="InterPro" id="IPR018499">
    <property type="entry name" value="Tetraspanin/Peripherin"/>
</dbReference>
<evidence type="ECO:0000313" key="6">
    <source>
        <dbReference type="EMBL" id="KAG5846141.1"/>
    </source>
</evidence>
<proteinExistence type="predicted"/>
<keyword evidence="4 5" id="KW-0472">Membrane</keyword>
<evidence type="ECO:0000313" key="7">
    <source>
        <dbReference type="Proteomes" id="UP001044222"/>
    </source>
</evidence>
<evidence type="ECO:0000256" key="1">
    <source>
        <dbReference type="ARBA" id="ARBA00004141"/>
    </source>
</evidence>
<organism evidence="6 7">
    <name type="scientific">Anguilla anguilla</name>
    <name type="common">European freshwater eel</name>
    <name type="synonym">Muraena anguilla</name>
    <dbReference type="NCBI Taxonomy" id="7936"/>
    <lineage>
        <taxon>Eukaryota</taxon>
        <taxon>Metazoa</taxon>
        <taxon>Chordata</taxon>
        <taxon>Craniata</taxon>
        <taxon>Vertebrata</taxon>
        <taxon>Euteleostomi</taxon>
        <taxon>Actinopterygii</taxon>
        <taxon>Neopterygii</taxon>
        <taxon>Teleostei</taxon>
        <taxon>Anguilliformes</taxon>
        <taxon>Anguillidae</taxon>
        <taxon>Anguilla</taxon>
    </lineage>
</organism>
<protein>
    <recommendedName>
        <fullName evidence="8">Tetraspanin</fullName>
    </recommendedName>
</protein>
<sequence>MAKVNCCIKGVFIFFNILFEIAGGVLLALGILGHVLYRDSEEFNTMVVGVVFLYILGGVTMVISFLGAYGADCGKNFK</sequence>
<gene>
    <name evidence="6" type="ORF">ANANG_G00146640</name>
</gene>
<comment type="subcellular location">
    <subcellularLocation>
        <location evidence="1">Membrane</location>
        <topology evidence="1">Multi-pass membrane protein</topology>
    </subcellularLocation>
</comment>
<accession>A0A9D3MDJ9</accession>
<evidence type="ECO:0000256" key="5">
    <source>
        <dbReference type="SAM" id="Phobius"/>
    </source>
</evidence>
<dbReference type="PRINTS" id="PR00259">
    <property type="entry name" value="TMFOUR"/>
</dbReference>
<comment type="caution">
    <text evidence="6">The sequence shown here is derived from an EMBL/GenBank/DDBJ whole genome shotgun (WGS) entry which is preliminary data.</text>
</comment>
<evidence type="ECO:0000256" key="2">
    <source>
        <dbReference type="ARBA" id="ARBA00022692"/>
    </source>
</evidence>
<evidence type="ECO:0000256" key="4">
    <source>
        <dbReference type="ARBA" id="ARBA00023136"/>
    </source>
</evidence>
<dbReference type="Pfam" id="PF00335">
    <property type="entry name" value="Tetraspanin"/>
    <property type="match status" value="1"/>
</dbReference>
<dbReference type="Proteomes" id="UP001044222">
    <property type="component" value="Chromosome 7"/>
</dbReference>